<dbReference type="Pfam" id="PF00571">
    <property type="entry name" value="CBS"/>
    <property type="match status" value="2"/>
</dbReference>
<dbReference type="NCBIfam" id="TIGR01302">
    <property type="entry name" value="IMP_dehydrog"/>
    <property type="match status" value="1"/>
</dbReference>
<evidence type="ECO:0000256" key="12">
    <source>
        <dbReference type="ARBA" id="ARBA00048028"/>
    </source>
</evidence>
<dbReference type="InterPro" id="IPR005990">
    <property type="entry name" value="IMP_DH"/>
</dbReference>
<keyword evidence="9 13" id="KW-0560">Oxidoreductase</keyword>
<feature type="binding site" description="in other chain" evidence="13 16">
    <location>
        <position position="325"/>
    </location>
    <ligand>
        <name>K(+)</name>
        <dbReference type="ChEBI" id="CHEBI:29103"/>
        <note>ligand shared between two tetrameric partners</note>
    </ligand>
</feature>
<feature type="binding site" evidence="13 15">
    <location>
        <begin position="323"/>
        <end position="325"/>
    </location>
    <ligand>
        <name>NAD(+)</name>
        <dbReference type="ChEBI" id="CHEBI:57540"/>
    </ligand>
</feature>
<evidence type="ECO:0000256" key="1">
    <source>
        <dbReference type="ARBA" id="ARBA00001958"/>
    </source>
</evidence>
<dbReference type="PANTHER" id="PTHR11911:SF111">
    <property type="entry name" value="INOSINE-5'-MONOPHOSPHATE DEHYDROGENASE"/>
    <property type="match status" value="1"/>
</dbReference>
<evidence type="ECO:0000313" key="22">
    <source>
        <dbReference type="Proteomes" id="UP000442694"/>
    </source>
</evidence>
<evidence type="ECO:0000256" key="19">
    <source>
        <dbReference type="RuleBase" id="RU003928"/>
    </source>
</evidence>
<dbReference type="CDD" id="cd00381">
    <property type="entry name" value="IMPDH"/>
    <property type="match status" value="1"/>
</dbReference>
<comment type="catalytic activity">
    <reaction evidence="12 13 19">
        <text>IMP + NAD(+) + H2O = XMP + NADH + H(+)</text>
        <dbReference type="Rhea" id="RHEA:11708"/>
        <dbReference type="ChEBI" id="CHEBI:15377"/>
        <dbReference type="ChEBI" id="CHEBI:15378"/>
        <dbReference type="ChEBI" id="CHEBI:57464"/>
        <dbReference type="ChEBI" id="CHEBI:57540"/>
        <dbReference type="ChEBI" id="CHEBI:57945"/>
        <dbReference type="ChEBI" id="CHEBI:58053"/>
        <dbReference type="EC" id="1.1.1.205"/>
    </reaction>
</comment>
<dbReference type="PROSITE" id="PS00487">
    <property type="entry name" value="IMP_DH_GMP_RED"/>
    <property type="match status" value="1"/>
</dbReference>
<feature type="binding site" description="in other chain" evidence="13 16">
    <location>
        <position position="330"/>
    </location>
    <ligand>
        <name>K(+)</name>
        <dbReference type="ChEBI" id="CHEBI:29103"/>
        <note>ligand shared between two tetrameric partners</note>
    </ligand>
</feature>
<evidence type="ECO:0000256" key="17">
    <source>
        <dbReference type="PROSITE-ProRule" id="PRU00703"/>
    </source>
</evidence>
<feature type="binding site" evidence="13">
    <location>
        <position position="496"/>
    </location>
    <ligand>
        <name>K(+)</name>
        <dbReference type="ChEBI" id="CHEBI:29103"/>
        <note>ligand shared between two tetrameric partners</note>
    </ligand>
</feature>
<protein>
    <recommendedName>
        <fullName evidence="13 19">Inosine-5'-monophosphate dehydrogenase</fullName>
        <shortName evidence="13">IMP dehydrogenase</shortName>
        <shortName evidence="13">IMPD</shortName>
        <shortName evidence="13">IMPDH</shortName>
        <ecNumber evidence="13 19">1.1.1.205</ecNumber>
    </recommendedName>
</protein>
<evidence type="ECO:0000256" key="5">
    <source>
        <dbReference type="ARBA" id="ARBA00022737"/>
    </source>
</evidence>
<feature type="binding site" evidence="13">
    <location>
        <begin position="386"/>
        <end position="387"/>
    </location>
    <ligand>
        <name>IMP</name>
        <dbReference type="ChEBI" id="CHEBI:58053"/>
    </ligand>
</feature>
<evidence type="ECO:0000256" key="9">
    <source>
        <dbReference type="ARBA" id="ARBA00023002"/>
    </source>
</evidence>
<evidence type="ECO:0000256" key="13">
    <source>
        <dbReference type="HAMAP-Rule" id="MF_01964"/>
    </source>
</evidence>
<dbReference type="GO" id="GO:0006177">
    <property type="term" value="P:GMP biosynthetic process"/>
    <property type="evidence" value="ECO:0007669"/>
    <property type="project" value="UniProtKB-UniRule"/>
</dbReference>
<keyword evidence="10 13" id="KW-0520">NAD</keyword>
<evidence type="ECO:0000259" key="20">
    <source>
        <dbReference type="PROSITE" id="PS51371"/>
    </source>
</evidence>
<dbReference type="Pfam" id="PF00478">
    <property type="entry name" value="IMPDH"/>
    <property type="match status" value="1"/>
</dbReference>
<feature type="binding site" evidence="13">
    <location>
        <position position="272"/>
    </location>
    <ligand>
        <name>NAD(+)</name>
        <dbReference type="ChEBI" id="CHEBI:57540"/>
    </ligand>
</feature>
<dbReference type="GO" id="GO:0000166">
    <property type="term" value="F:nucleotide binding"/>
    <property type="evidence" value="ECO:0007669"/>
    <property type="project" value="UniProtKB-UniRule"/>
</dbReference>
<dbReference type="SMART" id="SM00116">
    <property type="entry name" value="CBS"/>
    <property type="match status" value="2"/>
</dbReference>
<keyword evidence="8 13" id="KW-0630">Potassium</keyword>
<comment type="subunit">
    <text evidence="3 13">Homotetramer.</text>
</comment>
<organism evidence="21 22">
    <name type="scientific">Fluviispira multicolorata</name>
    <dbReference type="NCBI Taxonomy" id="2654512"/>
    <lineage>
        <taxon>Bacteria</taxon>
        <taxon>Pseudomonadati</taxon>
        <taxon>Bdellovibrionota</taxon>
        <taxon>Oligoflexia</taxon>
        <taxon>Silvanigrellales</taxon>
        <taxon>Silvanigrellaceae</taxon>
        <taxon>Fluviispira</taxon>
    </lineage>
</organism>
<dbReference type="InterPro" id="IPR001093">
    <property type="entry name" value="IMP_DH_GMPRt"/>
</dbReference>
<dbReference type="EMBL" id="WFLN01000006">
    <property type="protein sequence ID" value="KAB8031091.1"/>
    <property type="molecule type" value="Genomic_DNA"/>
</dbReference>
<keyword evidence="4 13" id="KW-0479">Metal-binding</keyword>
<dbReference type="Proteomes" id="UP000442694">
    <property type="component" value="Unassembled WGS sequence"/>
</dbReference>
<feature type="binding site" description="in other chain" evidence="13 16">
    <location>
        <position position="327"/>
    </location>
    <ligand>
        <name>K(+)</name>
        <dbReference type="ChEBI" id="CHEBI:29103"/>
        <note>ligand shared between two tetrameric partners</note>
    </ligand>
</feature>
<evidence type="ECO:0000256" key="14">
    <source>
        <dbReference type="PIRSR" id="PIRSR000130-1"/>
    </source>
</evidence>
<comment type="similarity">
    <text evidence="2 13 18">Belongs to the IMPDH/GMPR family.</text>
</comment>
<dbReference type="CDD" id="cd04601">
    <property type="entry name" value="CBS_pair_IMPDH"/>
    <property type="match status" value="1"/>
</dbReference>
<keyword evidence="5" id="KW-0677">Repeat</keyword>
<evidence type="ECO:0000256" key="6">
    <source>
        <dbReference type="ARBA" id="ARBA00022749"/>
    </source>
</evidence>
<evidence type="ECO:0000256" key="16">
    <source>
        <dbReference type="PIRSR" id="PIRSR000130-4"/>
    </source>
</evidence>
<evidence type="ECO:0000256" key="2">
    <source>
        <dbReference type="ARBA" id="ARBA00005502"/>
    </source>
</evidence>
<keyword evidence="7 13" id="KW-0658">Purine biosynthesis</keyword>
<keyword evidence="11 17" id="KW-0129">CBS domain</keyword>
<gene>
    <name evidence="13 21" type="primary">guaB</name>
    <name evidence="21" type="ORF">GCL57_08985</name>
</gene>
<dbReference type="SUPFAM" id="SSF51412">
    <property type="entry name" value="Inosine monophosphate dehydrogenase (IMPDH)"/>
    <property type="match status" value="1"/>
</dbReference>
<feature type="active site" description="Proton acceptor" evidence="13 14">
    <location>
        <position position="426"/>
    </location>
</feature>
<evidence type="ECO:0000313" key="21">
    <source>
        <dbReference type="EMBL" id="KAB8031091.1"/>
    </source>
</evidence>
<dbReference type="SMART" id="SM01240">
    <property type="entry name" value="IMPDH"/>
    <property type="match status" value="1"/>
</dbReference>
<dbReference type="Gene3D" id="3.20.20.70">
    <property type="entry name" value="Aldolase class I"/>
    <property type="match status" value="1"/>
</dbReference>
<evidence type="ECO:0000256" key="10">
    <source>
        <dbReference type="ARBA" id="ARBA00023027"/>
    </source>
</evidence>
<comment type="activity regulation">
    <text evidence="13">Mycophenolic acid (MPA) is a non-competitive inhibitor that prevents formation of the closed enzyme conformation by binding to the same site as the amobile flap. In contrast, mizoribine monophosphate (MZP) is a competitive inhibitor that induces the closed conformation. MPA is a potent inhibitor of mammalian IMPDHs but a poor inhibitor of the bacterial enzymes. MZP is a more potent inhibitor of bacterial IMPDH.</text>
</comment>
<dbReference type="InterPro" id="IPR000644">
    <property type="entry name" value="CBS_dom"/>
</dbReference>
<dbReference type="PANTHER" id="PTHR11911">
    <property type="entry name" value="INOSINE-5-MONOPHOSPHATE DEHYDROGENASE RELATED"/>
    <property type="match status" value="1"/>
</dbReference>
<comment type="caution">
    <text evidence="21">The sequence shown here is derived from an EMBL/GenBank/DDBJ whole genome shotgun (WGS) entry which is preliminary data.</text>
</comment>
<name>A0A833JD71_9BACT</name>
<dbReference type="GO" id="GO:0006183">
    <property type="term" value="P:GTP biosynthetic process"/>
    <property type="evidence" value="ECO:0007669"/>
    <property type="project" value="TreeGrafter"/>
</dbReference>
<dbReference type="UniPathway" id="UPA00601">
    <property type="reaction ID" value="UER00295"/>
</dbReference>
<feature type="binding site" evidence="15">
    <location>
        <begin position="272"/>
        <end position="274"/>
    </location>
    <ligand>
        <name>NAD(+)</name>
        <dbReference type="ChEBI" id="CHEBI:57540"/>
    </ligand>
</feature>
<feature type="binding site" evidence="13">
    <location>
        <position position="495"/>
    </location>
    <ligand>
        <name>K(+)</name>
        <dbReference type="ChEBI" id="CHEBI:29103"/>
        <note>ligand shared between two tetrameric partners</note>
    </ligand>
</feature>
<dbReference type="FunFam" id="3.20.20.70:FF:000003">
    <property type="entry name" value="GMP reductase"/>
    <property type="match status" value="1"/>
</dbReference>
<dbReference type="PIRSF" id="PIRSF000130">
    <property type="entry name" value="IMPDH"/>
    <property type="match status" value="1"/>
</dbReference>
<evidence type="ECO:0000256" key="3">
    <source>
        <dbReference type="ARBA" id="ARBA00011881"/>
    </source>
</evidence>
<feature type="binding site" evidence="13">
    <location>
        <position position="497"/>
    </location>
    <ligand>
        <name>K(+)</name>
        <dbReference type="ChEBI" id="CHEBI:29103"/>
        <note>ligand shared between two tetrameric partners</note>
    </ligand>
</feature>
<sequence length="515" mass="55366">MEYKMNASFTKENSLFSKKIVSDALTFDDVLLLPSYSETLPHEANVSSYISKSLKLHSPIISAAMDTVTEHELAACIARQGGLGIIHKNLTPDEQAEEIRLVKRSESGVVLNPIQISPNDTIQHAKQIMESRKISGIPVVQEGKLVGIVTGRDVRFETEPTKHVKEIMTDRSRLVVMKKQHKDAPWESNLFEQVKNLLQKHKIKKVPIVDTEDRLVGLITRRDIENAVKYPNASKDSSGKLLVGAAVGVTPFDVEKRIPTLIDAGVDVLVIDTAHGHSKGVISTVAAIRKQYGNKIIIVAGNIATGEAAKALADAGADCVKVGIGPGSICTTRIVAGIGVPQVSAIMSVAEALAGTNVKIIADGGIKYSGDIVKALAAGAHLVMLGGLLAGTEESPGERVSFQGKVYKRYRGMGSLGAMKQGSKDRYFQGTQSDNNKLVPEGIEGQVPYRGSLSDVIHQLVGGIRAGMGYTGAKDILELHEKAKFVKITAAGLRESHVHDVNITEEAPNYSLHRS</sequence>
<dbReference type="GO" id="GO:0046872">
    <property type="term" value="F:metal ion binding"/>
    <property type="evidence" value="ECO:0007669"/>
    <property type="project" value="UniProtKB-UniRule"/>
</dbReference>
<dbReference type="InterPro" id="IPR013785">
    <property type="entry name" value="Aldolase_TIM"/>
</dbReference>
<evidence type="ECO:0000256" key="8">
    <source>
        <dbReference type="ARBA" id="ARBA00022958"/>
    </source>
</evidence>
<reference evidence="21 22" key="1">
    <citation type="submission" date="2019-10" db="EMBL/GenBank/DDBJ databases">
        <title>New genus of Silvanigrellaceae.</title>
        <authorList>
            <person name="Pitt A."/>
            <person name="Hahn M.W."/>
        </authorList>
    </citation>
    <scope>NUCLEOTIDE SEQUENCE [LARGE SCALE GENOMIC DNA]</scope>
    <source>
        <strain evidence="21 22">33A1-SZDP</strain>
    </source>
</reference>
<evidence type="ECO:0000256" key="11">
    <source>
        <dbReference type="ARBA" id="ARBA00023122"/>
    </source>
</evidence>
<feature type="domain" description="CBS" evidence="20">
    <location>
        <begin position="177"/>
        <end position="234"/>
    </location>
</feature>
<comment type="cofactor">
    <cofactor evidence="1 13">
        <name>K(+)</name>
        <dbReference type="ChEBI" id="CHEBI:29103"/>
    </cofactor>
</comment>
<comment type="pathway">
    <text evidence="13 19">Purine metabolism; XMP biosynthesis via de novo pathway; XMP from IMP: step 1/1.</text>
</comment>
<accession>A0A833JD71</accession>
<evidence type="ECO:0000256" key="4">
    <source>
        <dbReference type="ARBA" id="ARBA00022723"/>
    </source>
</evidence>
<dbReference type="GO" id="GO:0003938">
    <property type="term" value="F:IMP dehydrogenase activity"/>
    <property type="evidence" value="ECO:0007669"/>
    <property type="project" value="UniProtKB-UniRule"/>
</dbReference>
<feature type="domain" description="CBS" evidence="20">
    <location>
        <begin position="109"/>
        <end position="166"/>
    </location>
</feature>
<comment type="caution">
    <text evidence="13">Lacks conserved residue(s) required for the propagation of feature annotation.</text>
</comment>
<comment type="function">
    <text evidence="13">Catalyzes the conversion of inosine 5'-phosphate (IMP) to xanthosine 5'-phosphate (XMP), the first committed and rate-limiting step in the de novo synthesis of guanine nucleotides, and therefore plays an important role in the regulation of cell growth.</text>
</comment>
<feature type="binding site" evidence="13">
    <location>
        <begin position="363"/>
        <end position="365"/>
    </location>
    <ligand>
        <name>IMP</name>
        <dbReference type="ChEBI" id="CHEBI:58053"/>
    </ligand>
</feature>
<feature type="binding site" evidence="13">
    <location>
        <begin position="410"/>
        <end position="414"/>
    </location>
    <ligand>
        <name>IMP</name>
        <dbReference type="ChEBI" id="CHEBI:58053"/>
    </ligand>
</feature>
<dbReference type="PROSITE" id="PS51371">
    <property type="entry name" value="CBS"/>
    <property type="match status" value="2"/>
</dbReference>
<dbReference type="InterPro" id="IPR046342">
    <property type="entry name" value="CBS_dom_sf"/>
</dbReference>
<dbReference type="InterPro" id="IPR015875">
    <property type="entry name" value="IMP_DH/GMP_Rdtase_CS"/>
</dbReference>
<dbReference type="EC" id="1.1.1.205" evidence="13 19"/>
<feature type="binding site" evidence="13">
    <location>
        <position position="328"/>
    </location>
    <ligand>
        <name>IMP</name>
        <dbReference type="ChEBI" id="CHEBI:58053"/>
    </ligand>
</feature>
<feature type="binding site" evidence="13">
    <location>
        <position position="441"/>
    </location>
    <ligand>
        <name>IMP</name>
        <dbReference type="ChEBI" id="CHEBI:58053"/>
    </ligand>
</feature>
<proteinExistence type="inferred from homology"/>
<evidence type="ECO:0000256" key="15">
    <source>
        <dbReference type="PIRSR" id="PIRSR000130-3"/>
    </source>
</evidence>
<dbReference type="AlphaFoldDB" id="A0A833JD71"/>
<feature type="active site" description="Thioimidate intermediate" evidence="13 14">
    <location>
        <position position="330"/>
    </location>
</feature>
<evidence type="ECO:0000256" key="18">
    <source>
        <dbReference type="RuleBase" id="RU003927"/>
    </source>
</evidence>
<evidence type="ECO:0000256" key="7">
    <source>
        <dbReference type="ARBA" id="ARBA00022755"/>
    </source>
</evidence>
<dbReference type="HAMAP" id="MF_01964">
    <property type="entry name" value="IMPDH"/>
    <property type="match status" value="1"/>
</dbReference>
<keyword evidence="6 13" id="KW-0332">GMP biosynthesis</keyword>
<dbReference type="SUPFAM" id="SSF54631">
    <property type="entry name" value="CBS-domain pair"/>
    <property type="match status" value="1"/>
</dbReference>
<keyword evidence="22" id="KW-1185">Reference proteome</keyword>